<accession>A0A0E9W9W5</accession>
<evidence type="ECO:0000313" key="1">
    <source>
        <dbReference type="EMBL" id="JAH86345.1"/>
    </source>
</evidence>
<proteinExistence type="predicted"/>
<reference evidence="1" key="2">
    <citation type="journal article" date="2015" name="Fish Shellfish Immunol.">
        <title>Early steps in the European eel (Anguilla anguilla)-Vibrio vulnificus interaction in the gills: Role of the RtxA13 toxin.</title>
        <authorList>
            <person name="Callol A."/>
            <person name="Pajuelo D."/>
            <person name="Ebbesson L."/>
            <person name="Teles M."/>
            <person name="MacKenzie S."/>
            <person name="Amaro C."/>
        </authorList>
    </citation>
    <scope>NUCLEOTIDE SEQUENCE</scope>
</reference>
<name>A0A0E9W9W5_ANGAN</name>
<sequence length="45" mass="5319">MQHSIYTLLNVNTQQESCLNSEFRFYTNRLVKSPAPFQKNQIELS</sequence>
<reference evidence="1" key="1">
    <citation type="submission" date="2014-11" db="EMBL/GenBank/DDBJ databases">
        <authorList>
            <person name="Amaro Gonzalez C."/>
        </authorList>
    </citation>
    <scope>NUCLEOTIDE SEQUENCE</scope>
</reference>
<dbReference type="AlphaFoldDB" id="A0A0E9W9W5"/>
<protein>
    <submittedName>
        <fullName evidence="1">Uncharacterized protein</fullName>
    </submittedName>
</protein>
<organism evidence="1">
    <name type="scientific">Anguilla anguilla</name>
    <name type="common">European freshwater eel</name>
    <name type="synonym">Muraena anguilla</name>
    <dbReference type="NCBI Taxonomy" id="7936"/>
    <lineage>
        <taxon>Eukaryota</taxon>
        <taxon>Metazoa</taxon>
        <taxon>Chordata</taxon>
        <taxon>Craniata</taxon>
        <taxon>Vertebrata</taxon>
        <taxon>Euteleostomi</taxon>
        <taxon>Actinopterygii</taxon>
        <taxon>Neopterygii</taxon>
        <taxon>Teleostei</taxon>
        <taxon>Anguilliformes</taxon>
        <taxon>Anguillidae</taxon>
        <taxon>Anguilla</taxon>
    </lineage>
</organism>
<dbReference type="EMBL" id="GBXM01022232">
    <property type="protein sequence ID" value="JAH86345.1"/>
    <property type="molecule type" value="Transcribed_RNA"/>
</dbReference>